<organism evidence="1 2">
    <name type="scientific">Artomyces pyxidatus</name>
    <dbReference type="NCBI Taxonomy" id="48021"/>
    <lineage>
        <taxon>Eukaryota</taxon>
        <taxon>Fungi</taxon>
        <taxon>Dikarya</taxon>
        <taxon>Basidiomycota</taxon>
        <taxon>Agaricomycotina</taxon>
        <taxon>Agaricomycetes</taxon>
        <taxon>Russulales</taxon>
        <taxon>Auriscalpiaceae</taxon>
        <taxon>Artomyces</taxon>
    </lineage>
</organism>
<protein>
    <submittedName>
        <fullName evidence="1">Uncharacterized protein</fullName>
    </submittedName>
</protein>
<accession>A0ACB8SM92</accession>
<sequence>MATQSGKGRPPLPPVQTPYTHRLTDLTVVSDGWYKPSRTLELIVDGQPRTAVFQRRKSDLSLQWTVTPSVVISPTAIAVIQPYEARTLIRRKKAEAVTILGDAVARACANKPGEKHEYMQRAKGFRVTLGITSQREARTRDPSQSLGNGMFADTPGEHGDVLFGPHTAPNSFKRSMDALHELKKLLPADVASTDPFISTRTAFKAACNAYR</sequence>
<reference evidence="1" key="2">
    <citation type="journal article" date="2022" name="New Phytol.">
        <title>Evolutionary transition to the ectomycorrhizal habit in the genomes of a hyperdiverse lineage of mushroom-forming fungi.</title>
        <authorList>
            <person name="Looney B."/>
            <person name="Miyauchi S."/>
            <person name="Morin E."/>
            <person name="Drula E."/>
            <person name="Courty P.E."/>
            <person name="Kohler A."/>
            <person name="Kuo A."/>
            <person name="LaButti K."/>
            <person name="Pangilinan J."/>
            <person name="Lipzen A."/>
            <person name="Riley R."/>
            <person name="Andreopoulos W."/>
            <person name="He G."/>
            <person name="Johnson J."/>
            <person name="Nolan M."/>
            <person name="Tritt A."/>
            <person name="Barry K.W."/>
            <person name="Grigoriev I.V."/>
            <person name="Nagy L.G."/>
            <person name="Hibbett D."/>
            <person name="Henrissat B."/>
            <person name="Matheny P.B."/>
            <person name="Labbe J."/>
            <person name="Martin F.M."/>
        </authorList>
    </citation>
    <scope>NUCLEOTIDE SEQUENCE</scope>
    <source>
        <strain evidence="1">HHB10654</strain>
    </source>
</reference>
<keyword evidence="2" id="KW-1185">Reference proteome</keyword>
<evidence type="ECO:0000313" key="1">
    <source>
        <dbReference type="EMBL" id="KAI0056826.1"/>
    </source>
</evidence>
<evidence type="ECO:0000313" key="2">
    <source>
        <dbReference type="Proteomes" id="UP000814140"/>
    </source>
</evidence>
<reference evidence="1" key="1">
    <citation type="submission" date="2021-03" db="EMBL/GenBank/DDBJ databases">
        <authorList>
            <consortium name="DOE Joint Genome Institute"/>
            <person name="Ahrendt S."/>
            <person name="Looney B.P."/>
            <person name="Miyauchi S."/>
            <person name="Morin E."/>
            <person name="Drula E."/>
            <person name="Courty P.E."/>
            <person name="Chicoki N."/>
            <person name="Fauchery L."/>
            <person name="Kohler A."/>
            <person name="Kuo A."/>
            <person name="Labutti K."/>
            <person name="Pangilinan J."/>
            <person name="Lipzen A."/>
            <person name="Riley R."/>
            <person name="Andreopoulos W."/>
            <person name="He G."/>
            <person name="Johnson J."/>
            <person name="Barry K.W."/>
            <person name="Grigoriev I.V."/>
            <person name="Nagy L."/>
            <person name="Hibbett D."/>
            <person name="Henrissat B."/>
            <person name="Matheny P.B."/>
            <person name="Labbe J."/>
            <person name="Martin F."/>
        </authorList>
    </citation>
    <scope>NUCLEOTIDE SEQUENCE</scope>
    <source>
        <strain evidence="1">HHB10654</strain>
    </source>
</reference>
<dbReference type="Proteomes" id="UP000814140">
    <property type="component" value="Unassembled WGS sequence"/>
</dbReference>
<proteinExistence type="predicted"/>
<name>A0ACB8SM92_9AGAM</name>
<comment type="caution">
    <text evidence="1">The sequence shown here is derived from an EMBL/GenBank/DDBJ whole genome shotgun (WGS) entry which is preliminary data.</text>
</comment>
<gene>
    <name evidence="1" type="ORF">BV25DRAFT_1536621</name>
</gene>
<dbReference type="EMBL" id="MU277257">
    <property type="protein sequence ID" value="KAI0056826.1"/>
    <property type="molecule type" value="Genomic_DNA"/>
</dbReference>